<evidence type="ECO:0000313" key="3">
    <source>
        <dbReference type="RefSeq" id="XP_024885116.1"/>
    </source>
</evidence>
<dbReference type="Proteomes" id="UP000504618">
    <property type="component" value="Unplaced"/>
</dbReference>
<sequence>MRRSSYSTNHYKRWHRILGRLRRIILTMPGIDEDVPMDLSAAQSYRRSPIPMQRGPPERDTRSPGVDVHPNMDRDWPGPTDPEVFARPQRPPTPANTIYEVPRMTVASVEAALTPGMENLIDEVLDEINRESPDDDSLGSEVTGTIRLPDVTRPPPRYANIPATQTSHEYVAMASSTRAEACSSRGSHSLSGLSTSLSSPLALGGQCGSYDHLGEPANRHHLIGERPMLPIPQGSPPPPTQPPLSIPIYYRDYSDPLVRPAYDFICHSAWYAQIAAELALCADCATSEHTFCIYNRPNAVWRQLHLISRTFVHTTLHCGRCYKLLIKTKRAIDCHECRTTIIDLRGRTEHLTYQVLCEAVIPRGTR</sequence>
<dbReference type="RefSeq" id="XP_024885116.1">
    <property type="nucleotide sequence ID" value="XM_025029348.1"/>
</dbReference>
<dbReference type="GeneID" id="112463155"/>
<feature type="region of interest" description="Disordered" evidence="1">
    <location>
        <begin position="47"/>
        <end position="77"/>
    </location>
</feature>
<organism evidence="2 3">
    <name type="scientific">Temnothorax curvispinosus</name>
    <dbReference type="NCBI Taxonomy" id="300111"/>
    <lineage>
        <taxon>Eukaryota</taxon>
        <taxon>Metazoa</taxon>
        <taxon>Ecdysozoa</taxon>
        <taxon>Arthropoda</taxon>
        <taxon>Hexapoda</taxon>
        <taxon>Insecta</taxon>
        <taxon>Pterygota</taxon>
        <taxon>Neoptera</taxon>
        <taxon>Endopterygota</taxon>
        <taxon>Hymenoptera</taxon>
        <taxon>Apocrita</taxon>
        <taxon>Aculeata</taxon>
        <taxon>Formicoidea</taxon>
        <taxon>Formicidae</taxon>
        <taxon>Myrmicinae</taxon>
        <taxon>Temnothorax</taxon>
    </lineage>
</organism>
<name>A0A6J1QW58_9HYME</name>
<proteinExistence type="predicted"/>
<evidence type="ECO:0000256" key="1">
    <source>
        <dbReference type="SAM" id="MobiDB-lite"/>
    </source>
</evidence>
<protein>
    <submittedName>
        <fullName evidence="3">Uncharacterized protein LOC112463155</fullName>
    </submittedName>
</protein>
<reference evidence="3" key="1">
    <citation type="submission" date="2025-08" db="UniProtKB">
        <authorList>
            <consortium name="RefSeq"/>
        </authorList>
    </citation>
    <scope>IDENTIFICATION</scope>
    <source>
        <tissue evidence="3">Whole body</tissue>
    </source>
</reference>
<feature type="region of interest" description="Disordered" evidence="1">
    <location>
        <begin position="131"/>
        <end position="161"/>
    </location>
</feature>
<evidence type="ECO:0000313" key="2">
    <source>
        <dbReference type="Proteomes" id="UP000504618"/>
    </source>
</evidence>
<gene>
    <name evidence="3" type="primary">LOC112463155</name>
</gene>
<dbReference type="AlphaFoldDB" id="A0A6J1QW58"/>
<accession>A0A6J1QW58</accession>
<keyword evidence="2" id="KW-1185">Reference proteome</keyword>